<dbReference type="EMBL" id="NIBG01000001">
    <property type="protein sequence ID" value="PAB61244.1"/>
    <property type="molecule type" value="Genomic_DNA"/>
</dbReference>
<evidence type="ECO:0000256" key="1">
    <source>
        <dbReference type="SAM" id="Coils"/>
    </source>
</evidence>
<dbReference type="InterPro" id="IPR046865">
    <property type="entry name" value="FapA_b_solenoid"/>
</dbReference>
<dbReference type="InterPro" id="IPR036145">
    <property type="entry name" value="MinC_C_sf"/>
</dbReference>
<dbReference type="SUPFAM" id="SSF63848">
    <property type="entry name" value="Cell-division inhibitor MinC, C-terminal domain"/>
    <property type="match status" value="1"/>
</dbReference>
<dbReference type="GO" id="GO:0000902">
    <property type="term" value="P:cell morphogenesis"/>
    <property type="evidence" value="ECO:0007669"/>
    <property type="project" value="InterPro"/>
</dbReference>
<evidence type="ECO:0000313" key="4">
    <source>
        <dbReference type="Proteomes" id="UP000216024"/>
    </source>
</evidence>
<evidence type="ECO:0000259" key="2">
    <source>
        <dbReference type="Pfam" id="PF20250"/>
    </source>
</evidence>
<evidence type="ECO:0000313" key="3">
    <source>
        <dbReference type="EMBL" id="PAB61244.1"/>
    </source>
</evidence>
<dbReference type="InterPro" id="IPR046866">
    <property type="entry name" value="FapA_N"/>
</dbReference>
<dbReference type="Proteomes" id="UP000216024">
    <property type="component" value="Unassembled WGS sequence"/>
</dbReference>
<sequence>MNKLFLDVSQDNMVVNITILDEALKTEAHILSALKERGIKYGIDHPKIKELLNSENHIIKEEIARGITSVDGKDAKINLSFSLDKKVKPKMNEDGTVDFKELNLITMVEQGELLGQKDLPANGSDGIDVFGRTVRARKGKDILLRAGKNTSLSEDGLSVYADIAGQVLYDEGKISVSNVYEIQGDVDNNTGNIHFDGNIVINGHVRTGFEVEATGNIEIFGVVEGARVKAGGHIIIHKGIQSQNNGYIICEGNLNCKYIQNSNVVVRGDLFVDIIMHSSVQVQGAVYAKGKKGLIVGGETTAAKEIEAMIIGSSMATITRIETGINPESKETYKKVQEELKVVSRNRENVIKAIKLLNKIIDTPLFTKDKQSIYEKSIKTENFLKIKEIELNEELDSIEEQIAKSKEIGSVKIDEGVYPGVKISVNNAIYYVRDELSKVKFIKNEDGIKIIHL</sequence>
<dbReference type="Pfam" id="PF03961">
    <property type="entry name" value="FapA"/>
    <property type="match status" value="1"/>
</dbReference>
<organism evidence="3 4">
    <name type="scientific">Anaeromicrobium sediminis</name>
    <dbReference type="NCBI Taxonomy" id="1478221"/>
    <lineage>
        <taxon>Bacteria</taxon>
        <taxon>Bacillati</taxon>
        <taxon>Bacillota</taxon>
        <taxon>Clostridia</taxon>
        <taxon>Peptostreptococcales</taxon>
        <taxon>Thermotaleaceae</taxon>
        <taxon>Anaeromicrobium</taxon>
    </lineage>
</organism>
<comment type="caution">
    <text evidence="3">The sequence shown here is derived from an EMBL/GenBank/DDBJ whole genome shotgun (WGS) entry which is preliminary data.</text>
</comment>
<dbReference type="InterPro" id="IPR005646">
    <property type="entry name" value="FapA"/>
</dbReference>
<keyword evidence="1" id="KW-0175">Coiled coil</keyword>
<dbReference type="PANTHER" id="PTHR38032">
    <property type="entry name" value="POLYMERASE-RELATED"/>
    <property type="match status" value="1"/>
</dbReference>
<reference evidence="3 4" key="1">
    <citation type="submission" date="2017-06" db="EMBL/GenBank/DDBJ databases">
        <title>Draft genome sequence of anaerobic fermentative bacterium Anaeromicrobium sediminis DY2726D isolated from West Pacific Ocean sediments.</title>
        <authorList>
            <person name="Zeng X."/>
        </authorList>
    </citation>
    <scope>NUCLEOTIDE SEQUENCE [LARGE SCALE GENOMIC DNA]</scope>
    <source>
        <strain evidence="3 4">DY2726D</strain>
    </source>
</reference>
<proteinExistence type="predicted"/>
<dbReference type="AlphaFoldDB" id="A0A267MNS1"/>
<keyword evidence="4" id="KW-1185">Reference proteome</keyword>
<dbReference type="PANTHER" id="PTHR38032:SF1">
    <property type="entry name" value="RNA-BINDING PROTEIN KHPB N-TERMINAL DOMAIN-CONTAINING PROTEIN"/>
    <property type="match status" value="1"/>
</dbReference>
<accession>A0A267MNS1</accession>
<protein>
    <recommendedName>
        <fullName evidence="2">Flagellar Assembly Protein A N-terminal region domain-containing protein</fullName>
    </recommendedName>
</protein>
<name>A0A267MNS1_9FIRM</name>
<feature type="domain" description="Flagellar Assembly Protein A N-terminal region" evidence="2">
    <location>
        <begin position="6"/>
        <end position="171"/>
    </location>
</feature>
<dbReference type="RefSeq" id="WP_095130468.1">
    <property type="nucleotide sequence ID" value="NZ_NIBG01000001.1"/>
</dbReference>
<gene>
    <name evidence="3" type="ORF">CCE28_02105</name>
</gene>
<feature type="coiled-coil region" evidence="1">
    <location>
        <begin position="381"/>
        <end position="408"/>
    </location>
</feature>
<dbReference type="Pfam" id="PF20250">
    <property type="entry name" value="FapA_N"/>
    <property type="match status" value="1"/>
</dbReference>
<dbReference type="OrthoDB" id="9816426at2"/>